<dbReference type="Proteomes" id="UP001152087">
    <property type="component" value="Unassembled WGS sequence"/>
</dbReference>
<dbReference type="GO" id="GO:0004519">
    <property type="term" value="F:endonuclease activity"/>
    <property type="evidence" value="ECO:0007669"/>
    <property type="project" value="InterPro"/>
</dbReference>
<organism evidence="2 3">
    <name type="scientific">Fusarium falciforme</name>
    <dbReference type="NCBI Taxonomy" id="195108"/>
    <lineage>
        <taxon>Eukaryota</taxon>
        <taxon>Fungi</taxon>
        <taxon>Dikarya</taxon>
        <taxon>Ascomycota</taxon>
        <taxon>Pezizomycotina</taxon>
        <taxon>Sordariomycetes</taxon>
        <taxon>Hypocreomycetidae</taxon>
        <taxon>Hypocreales</taxon>
        <taxon>Nectriaceae</taxon>
        <taxon>Fusarium</taxon>
        <taxon>Fusarium solani species complex</taxon>
    </lineage>
</organism>
<dbReference type="Pfam" id="PF05551">
    <property type="entry name" value="zf-His_Me_endon"/>
    <property type="match status" value="1"/>
</dbReference>
<dbReference type="AlphaFoldDB" id="A0A9W8R7K9"/>
<gene>
    <name evidence="2" type="ORF">NW755_005434</name>
</gene>
<dbReference type="InterPro" id="IPR008704">
    <property type="entry name" value="Endonuclease_Zinc-binding_loop"/>
</dbReference>
<accession>A0A9W8R7K9</accession>
<protein>
    <recommendedName>
        <fullName evidence="1">Zinc-binding loop region of homing endonuclease domain-containing protein</fullName>
    </recommendedName>
</protein>
<evidence type="ECO:0000259" key="1">
    <source>
        <dbReference type="Pfam" id="PF05551"/>
    </source>
</evidence>
<evidence type="ECO:0000313" key="2">
    <source>
        <dbReference type="EMBL" id="KAJ4190292.1"/>
    </source>
</evidence>
<comment type="caution">
    <text evidence="2">The sequence shown here is derived from an EMBL/GenBank/DDBJ whole genome shotgun (WGS) entry which is preliminary data.</text>
</comment>
<evidence type="ECO:0000313" key="3">
    <source>
        <dbReference type="Proteomes" id="UP001152087"/>
    </source>
</evidence>
<dbReference type="SUPFAM" id="SSF54060">
    <property type="entry name" value="His-Me finger endonucleases"/>
    <property type="match status" value="1"/>
</dbReference>
<keyword evidence="3" id="KW-1185">Reference proteome</keyword>
<proteinExistence type="predicted"/>
<dbReference type="EMBL" id="JAOQAV010000011">
    <property type="protein sequence ID" value="KAJ4190292.1"/>
    <property type="molecule type" value="Genomic_DNA"/>
</dbReference>
<dbReference type="InterPro" id="IPR044925">
    <property type="entry name" value="His-Me_finger_sf"/>
</dbReference>
<feature type="domain" description="Zinc-binding loop region of homing endonuclease" evidence="1">
    <location>
        <begin position="24"/>
        <end position="91"/>
    </location>
</feature>
<dbReference type="Gene3D" id="3.90.75.10">
    <property type="entry name" value="Homing Intron 3 (I-ppo) Encoded Endonuclease, Chain A"/>
    <property type="match status" value="1"/>
</dbReference>
<dbReference type="InterPro" id="IPR044930">
    <property type="entry name" value="Homing_endonuclease_His-Me"/>
</dbReference>
<sequence length="135" mass="14923">MPGSRIPKKHFLATKNYTPIEFQHVLTGTRETSHLCDFAYCINPMHLTIESHANNMDRGKCFAQARSDAEKGMKIRKHCAVHSPPCLLQLACEPSTGKIITEYESLGNPAVQDLPPQTKPTKGPALLATNIRIVS</sequence>
<name>A0A9W8R7K9_9HYPO</name>
<reference evidence="2" key="1">
    <citation type="submission" date="2022-09" db="EMBL/GenBank/DDBJ databases">
        <title>Fusarium specimens isolated from Avocado Roots.</title>
        <authorList>
            <person name="Stajich J."/>
            <person name="Roper C."/>
            <person name="Heimlech-Rivalta G."/>
        </authorList>
    </citation>
    <scope>NUCLEOTIDE SEQUENCE</scope>
    <source>
        <strain evidence="2">A02</strain>
    </source>
</reference>